<dbReference type="InterPro" id="IPR036390">
    <property type="entry name" value="WH_DNA-bd_sf"/>
</dbReference>
<dbReference type="InterPro" id="IPR036388">
    <property type="entry name" value="WH-like_DNA-bd_sf"/>
</dbReference>
<evidence type="ECO:0000313" key="5">
    <source>
        <dbReference type="EMBL" id="GEO41636.1"/>
    </source>
</evidence>
<dbReference type="EMBL" id="BJYZ01000029">
    <property type="protein sequence ID" value="GEO41636.1"/>
    <property type="molecule type" value="Genomic_DNA"/>
</dbReference>
<keyword evidence="2" id="KW-0238">DNA-binding</keyword>
<dbReference type="GO" id="GO:0003677">
    <property type="term" value="F:DNA binding"/>
    <property type="evidence" value="ECO:0007669"/>
    <property type="project" value="UniProtKB-KW"/>
</dbReference>
<reference evidence="5 6" key="1">
    <citation type="submission" date="2019-07" db="EMBL/GenBank/DDBJ databases">
        <title>Whole genome shotgun sequence of Skermanella aerolata NBRC 106429.</title>
        <authorList>
            <person name="Hosoyama A."/>
            <person name="Uohara A."/>
            <person name="Ohji S."/>
            <person name="Ichikawa N."/>
        </authorList>
    </citation>
    <scope>NUCLEOTIDE SEQUENCE [LARGE SCALE GENOMIC DNA]</scope>
    <source>
        <strain evidence="5 6">NBRC 106429</strain>
    </source>
</reference>
<evidence type="ECO:0000256" key="3">
    <source>
        <dbReference type="ARBA" id="ARBA00023163"/>
    </source>
</evidence>
<organism evidence="5 6">
    <name type="scientific">Skermanella aerolata</name>
    <dbReference type="NCBI Taxonomy" id="393310"/>
    <lineage>
        <taxon>Bacteria</taxon>
        <taxon>Pseudomonadati</taxon>
        <taxon>Pseudomonadota</taxon>
        <taxon>Alphaproteobacteria</taxon>
        <taxon>Rhodospirillales</taxon>
        <taxon>Azospirillaceae</taxon>
        <taxon>Skermanella</taxon>
    </lineage>
</organism>
<keyword evidence="3" id="KW-0804">Transcription</keyword>
<gene>
    <name evidence="5" type="ORF">SAE02_57840</name>
</gene>
<keyword evidence="6" id="KW-1185">Reference proteome</keyword>
<dbReference type="Gene3D" id="1.10.10.10">
    <property type="entry name" value="Winged helix-like DNA-binding domain superfamily/Winged helix DNA-binding domain"/>
    <property type="match status" value="1"/>
</dbReference>
<evidence type="ECO:0000313" key="6">
    <source>
        <dbReference type="Proteomes" id="UP000321523"/>
    </source>
</evidence>
<keyword evidence="1" id="KW-0805">Transcription regulation</keyword>
<dbReference type="InterPro" id="IPR011711">
    <property type="entry name" value="GntR_C"/>
</dbReference>
<dbReference type="Proteomes" id="UP000321523">
    <property type="component" value="Unassembled WGS sequence"/>
</dbReference>
<dbReference type="OrthoDB" id="8638122at2"/>
<dbReference type="SMART" id="SM00345">
    <property type="entry name" value="HTH_GNTR"/>
    <property type="match status" value="1"/>
</dbReference>
<evidence type="ECO:0000256" key="1">
    <source>
        <dbReference type="ARBA" id="ARBA00023015"/>
    </source>
</evidence>
<evidence type="ECO:0000259" key="4">
    <source>
        <dbReference type="PROSITE" id="PS50949"/>
    </source>
</evidence>
<sequence length="235" mass="25730">MRALTPQPRLVEQVYHAILTEITEGTLPPNSRLIQDELAEAYGVSRQPVQQALLLLRSHGLVNDAPRRGLVVAALDEEHARNLYKIRSVLEGLACRMAAENGAARARIDGPAIIARGREAIESGSVAQQIEMDTRFHCFLYELSGNPLIAETTKPHWDYLRRVMGEVLREGDSVPGALWDEHAGILDAVCKGDGDAAEMLARKHICGASDIFVARLKAQREGRIAASTKSMTDCA</sequence>
<dbReference type="Pfam" id="PF07729">
    <property type="entry name" value="FCD"/>
    <property type="match status" value="1"/>
</dbReference>
<dbReference type="RefSeq" id="WP_044432715.1">
    <property type="nucleotide sequence ID" value="NZ_BJYZ01000029.1"/>
</dbReference>
<dbReference type="Pfam" id="PF00392">
    <property type="entry name" value="GntR"/>
    <property type="match status" value="1"/>
</dbReference>
<evidence type="ECO:0000256" key="2">
    <source>
        <dbReference type="ARBA" id="ARBA00023125"/>
    </source>
</evidence>
<dbReference type="PANTHER" id="PTHR43537">
    <property type="entry name" value="TRANSCRIPTIONAL REGULATOR, GNTR FAMILY"/>
    <property type="match status" value="1"/>
</dbReference>
<comment type="caution">
    <text evidence="5">The sequence shown here is derived from an EMBL/GenBank/DDBJ whole genome shotgun (WGS) entry which is preliminary data.</text>
</comment>
<dbReference type="Gene3D" id="1.20.120.530">
    <property type="entry name" value="GntR ligand-binding domain-like"/>
    <property type="match status" value="1"/>
</dbReference>
<dbReference type="GO" id="GO:0003700">
    <property type="term" value="F:DNA-binding transcription factor activity"/>
    <property type="evidence" value="ECO:0007669"/>
    <property type="project" value="InterPro"/>
</dbReference>
<feature type="domain" description="HTH gntR-type" evidence="4">
    <location>
        <begin position="8"/>
        <end position="75"/>
    </location>
</feature>
<protein>
    <submittedName>
        <fullName evidence="5">Transcriptional regulator</fullName>
    </submittedName>
</protein>
<dbReference type="CDD" id="cd07377">
    <property type="entry name" value="WHTH_GntR"/>
    <property type="match status" value="1"/>
</dbReference>
<dbReference type="PANTHER" id="PTHR43537:SF45">
    <property type="entry name" value="GNTR FAMILY REGULATORY PROTEIN"/>
    <property type="match status" value="1"/>
</dbReference>
<dbReference type="InterPro" id="IPR000524">
    <property type="entry name" value="Tscrpt_reg_HTH_GntR"/>
</dbReference>
<dbReference type="SMART" id="SM00895">
    <property type="entry name" value="FCD"/>
    <property type="match status" value="1"/>
</dbReference>
<dbReference type="InterPro" id="IPR008920">
    <property type="entry name" value="TF_FadR/GntR_C"/>
</dbReference>
<accession>A0A512DYU4</accession>
<dbReference type="AlphaFoldDB" id="A0A512DYU4"/>
<dbReference type="SUPFAM" id="SSF46785">
    <property type="entry name" value="Winged helix' DNA-binding domain"/>
    <property type="match status" value="1"/>
</dbReference>
<proteinExistence type="predicted"/>
<dbReference type="PROSITE" id="PS50949">
    <property type="entry name" value="HTH_GNTR"/>
    <property type="match status" value="1"/>
</dbReference>
<dbReference type="SUPFAM" id="SSF48008">
    <property type="entry name" value="GntR ligand-binding domain-like"/>
    <property type="match status" value="1"/>
</dbReference>
<name>A0A512DYU4_9PROT</name>